<sequence length="271" mass="31807">MNFPPIVWPSFIKFIRNWMFATFIIKPYFDNEFSLPDFIEASKQAVQVVSGALQRSDFNTLEGLVKQEALVVLKNAVSNLSMAQREMLSIDVEDIYYAFPYQVGVMFDESDKRWVEITMCYHVLKGLKSMTEAGDLPPLSLGVQPEYQDKLYILNYRFIREFTKGVEDSWWVNVVNHFQPRTLIQTPYQENGYATSLAAISRIKYGLEVDLAFLTRKKCCKRSQMTQVFPFVELKKEREYPKAQHIVFYKEPKYICFMYSEFKVLKFGEIV</sequence>
<dbReference type="GO" id="GO:0032979">
    <property type="term" value="P:protein insertion into mitochondrial inner membrane from matrix"/>
    <property type="evidence" value="ECO:0007669"/>
    <property type="project" value="TreeGrafter"/>
</dbReference>
<dbReference type="GO" id="GO:0006508">
    <property type="term" value="P:proteolysis"/>
    <property type="evidence" value="ECO:0007669"/>
    <property type="project" value="UniProtKB-KW"/>
</dbReference>
<dbReference type="AlphaFoldDB" id="A0A4C1VS32"/>
<dbReference type="Proteomes" id="UP000299102">
    <property type="component" value="Unassembled WGS sequence"/>
</dbReference>
<organism evidence="1 2">
    <name type="scientific">Eumeta variegata</name>
    <name type="common">Bagworm moth</name>
    <name type="synonym">Eumeta japonica</name>
    <dbReference type="NCBI Taxonomy" id="151549"/>
    <lineage>
        <taxon>Eukaryota</taxon>
        <taxon>Metazoa</taxon>
        <taxon>Ecdysozoa</taxon>
        <taxon>Arthropoda</taxon>
        <taxon>Hexapoda</taxon>
        <taxon>Insecta</taxon>
        <taxon>Pterygota</taxon>
        <taxon>Neoptera</taxon>
        <taxon>Endopterygota</taxon>
        <taxon>Lepidoptera</taxon>
        <taxon>Glossata</taxon>
        <taxon>Ditrysia</taxon>
        <taxon>Tineoidea</taxon>
        <taxon>Psychidae</taxon>
        <taxon>Oiketicinae</taxon>
        <taxon>Eumeta</taxon>
    </lineage>
</organism>
<dbReference type="GO" id="GO:0008233">
    <property type="term" value="F:peptidase activity"/>
    <property type="evidence" value="ECO:0007669"/>
    <property type="project" value="UniProtKB-KW"/>
</dbReference>
<evidence type="ECO:0000313" key="2">
    <source>
        <dbReference type="Proteomes" id="UP000299102"/>
    </source>
</evidence>
<gene>
    <name evidence="1" type="primary">Maip1</name>
    <name evidence="1" type="ORF">EVAR_84693_1</name>
</gene>
<name>A0A4C1VS32_EUMVA</name>
<dbReference type="STRING" id="151549.A0A4C1VS32"/>
<dbReference type="OrthoDB" id="7249367at2759"/>
<comment type="caution">
    <text evidence="1">The sequence shown here is derived from an EMBL/GenBank/DDBJ whole genome shotgun (WGS) entry which is preliminary data.</text>
</comment>
<dbReference type="PANTHER" id="PTHR13333:SF5">
    <property type="entry name" value="M-AAA PROTEASE-INTERACTING PROTEIN 1, MITOCHONDRIAL"/>
    <property type="match status" value="1"/>
</dbReference>
<evidence type="ECO:0000313" key="1">
    <source>
        <dbReference type="EMBL" id="GBP41350.1"/>
    </source>
</evidence>
<dbReference type="EMBL" id="BGZK01000398">
    <property type="protein sequence ID" value="GBP41350.1"/>
    <property type="molecule type" value="Genomic_DNA"/>
</dbReference>
<keyword evidence="1" id="KW-0378">Hydrolase</keyword>
<dbReference type="GO" id="GO:0005743">
    <property type="term" value="C:mitochondrial inner membrane"/>
    <property type="evidence" value="ECO:0007669"/>
    <property type="project" value="TreeGrafter"/>
</dbReference>
<reference evidence="1 2" key="1">
    <citation type="journal article" date="2019" name="Commun. Biol.">
        <title>The bagworm genome reveals a unique fibroin gene that provides high tensile strength.</title>
        <authorList>
            <person name="Kono N."/>
            <person name="Nakamura H."/>
            <person name="Ohtoshi R."/>
            <person name="Tomita M."/>
            <person name="Numata K."/>
            <person name="Arakawa K."/>
        </authorList>
    </citation>
    <scope>NUCLEOTIDE SEQUENCE [LARGE SCALE GENOMIC DNA]</scope>
</reference>
<keyword evidence="1" id="KW-0645">Protease</keyword>
<protein>
    <submittedName>
        <fullName evidence="1">M-AAA protease-interacting protein 1, mitochondrial</fullName>
    </submittedName>
</protein>
<dbReference type="PANTHER" id="PTHR13333">
    <property type="entry name" value="M-AAA PROTEASE-INTERACTING PROTEIN 1, MITOCHONDRIAL"/>
    <property type="match status" value="1"/>
</dbReference>
<keyword evidence="2" id="KW-1185">Reference proteome</keyword>
<dbReference type="GO" id="GO:0043022">
    <property type="term" value="F:ribosome binding"/>
    <property type="evidence" value="ECO:0007669"/>
    <property type="project" value="TreeGrafter"/>
</dbReference>
<proteinExistence type="predicted"/>
<accession>A0A4C1VS32</accession>